<evidence type="ECO:0000256" key="4">
    <source>
        <dbReference type="ARBA" id="ARBA00023157"/>
    </source>
</evidence>
<name>A0A1Z5JCR3_FISSO</name>
<sequence>MRRLIWLSCCPWLGVIASLGAMSKGEPRGLSSTLKIGNDTFAITPRIVGGDFVASADVFPYYVHGVDGDLCGGSLIHPEVVLSAAHCVKAYSTGVILRTLDWMGYDSTSEFYPIEYNFPHPEYTPGPELNDIMLIKLATPVVNAQVVQLDRNGTIPPAGTPATIMGFGLTSEGGNISTELKQATLEIVDQSTCEMLLPGLFVSDIHLCAGYPEGGQDSCGGDSGGPLVDAQDTNLQYGIVSFGIGCARPNLPGVYTRISSYVDWIDEFLCTRTDNPPSDCSQSISESSQIPIDMPSESTALWQATSSPSSTPLTTSFPTSSPSNVPSPFPSQAPSLLPSDQPSFVPSQAPSLAPSAVPSEVPSLVPSALASLAPSLVPTGSPKTKNETKPASPSVVSDLLDEFPVSSSVQSFARFGFGMILLFIGFN</sequence>
<dbReference type="InterPro" id="IPR050127">
    <property type="entry name" value="Serine_Proteases_S1"/>
</dbReference>
<dbReference type="SMART" id="SM00020">
    <property type="entry name" value="Tryp_SPc"/>
    <property type="match status" value="1"/>
</dbReference>
<dbReference type="GO" id="GO:0005615">
    <property type="term" value="C:extracellular space"/>
    <property type="evidence" value="ECO:0007669"/>
    <property type="project" value="TreeGrafter"/>
</dbReference>
<feature type="signal peptide" evidence="7">
    <location>
        <begin position="1"/>
        <end position="25"/>
    </location>
</feature>
<evidence type="ECO:0000256" key="7">
    <source>
        <dbReference type="SAM" id="SignalP"/>
    </source>
</evidence>
<dbReference type="EMBL" id="BDSP01000044">
    <property type="protein sequence ID" value="GAX11787.1"/>
    <property type="molecule type" value="Genomic_DNA"/>
</dbReference>
<dbReference type="GO" id="GO:0004252">
    <property type="term" value="F:serine-type endopeptidase activity"/>
    <property type="evidence" value="ECO:0007669"/>
    <property type="project" value="UniProtKB-EC"/>
</dbReference>
<dbReference type="PROSITE" id="PS50240">
    <property type="entry name" value="TRYPSIN_DOM"/>
    <property type="match status" value="1"/>
</dbReference>
<evidence type="ECO:0000256" key="6">
    <source>
        <dbReference type="SAM" id="MobiDB-lite"/>
    </source>
</evidence>
<dbReference type="InterPro" id="IPR033116">
    <property type="entry name" value="TRYPSIN_SER"/>
</dbReference>
<keyword evidence="5" id="KW-0720">Serine protease</keyword>
<dbReference type="InterPro" id="IPR009003">
    <property type="entry name" value="Peptidase_S1_PA"/>
</dbReference>
<dbReference type="InterPro" id="IPR018114">
    <property type="entry name" value="TRYPSIN_HIS"/>
</dbReference>
<evidence type="ECO:0000256" key="5">
    <source>
        <dbReference type="RuleBase" id="RU363034"/>
    </source>
</evidence>
<dbReference type="GO" id="GO:0006508">
    <property type="term" value="P:proteolysis"/>
    <property type="evidence" value="ECO:0007669"/>
    <property type="project" value="UniProtKB-KW"/>
</dbReference>
<feature type="compositionally biased region" description="Polar residues" evidence="6">
    <location>
        <begin position="332"/>
        <end position="350"/>
    </location>
</feature>
<dbReference type="CDD" id="cd00190">
    <property type="entry name" value="Tryp_SPc"/>
    <property type="match status" value="1"/>
</dbReference>
<keyword evidence="7" id="KW-0732">Signal</keyword>
<evidence type="ECO:0000256" key="3">
    <source>
        <dbReference type="ARBA" id="ARBA00023026"/>
    </source>
</evidence>
<proteinExistence type="predicted"/>
<evidence type="ECO:0000313" key="9">
    <source>
        <dbReference type="EMBL" id="GAX11787.1"/>
    </source>
</evidence>
<dbReference type="PROSITE" id="PS00134">
    <property type="entry name" value="TRYPSIN_HIS"/>
    <property type="match status" value="1"/>
</dbReference>
<comment type="caution">
    <text evidence="9">The sequence shown here is derived from an EMBL/GenBank/DDBJ whole genome shotgun (WGS) entry which is preliminary data.</text>
</comment>
<feature type="chain" id="PRO_5013051926" evidence="7">
    <location>
        <begin position="26"/>
        <end position="427"/>
    </location>
</feature>
<dbReference type="FunFam" id="2.40.10.10:FF:000002">
    <property type="entry name" value="Transmembrane protease serine"/>
    <property type="match status" value="1"/>
</dbReference>
<evidence type="ECO:0000256" key="1">
    <source>
        <dbReference type="ARBA" id="ARBA00022670"/>
    </source>
</evidence>
<keyword evidence="4" id="KW-1015">Disulfide bond</keyword>
<dbReference type="Gene3D" id="2.40.10.10">
    <property type="entry name" value="Trypsin-like serine proteases"/>
    <property type="match status" value="1"/>
</dbReference>
<keyword evidence="3" id="KW-0843">Virulence</keyword>
<evidence type="ECO:0000313" key="10">
    <source>
        <dbReference type="Proteomes" id="UP000198406"/>
    </source>
</evidence>
<dbReference type="OrthoDB" id="44567at2759"/>
<feature type="domain" description="Peptidase S1" evidence="8">
    <location>
        <begin position="47"/>
        <end position="270"/>
    </location>
</feature>
<protein>
    <submittedName>
        <fullName evidence="9">Trypsin</fullName>
        <ecNumber evidence="9">3.4.21.4</ecNumber>
    </submittedName>
</protein>
<accession>A0A1Z5JCR3</accession>
<dbReference type="SUPFAM" id="SSF50494">
    <property type="entry name" value="Trypsin-like serine proteases"/>
    <property type="match status" value="1"/>
</dbReference>
<dbReference type="InterPro" id="IPR001314">
    <property type="entry name" value="Peptidase_S1A"/>
</dbReference>
<dbReference type="Pfam" id="PF00089">
    <property type="entry name" value="Trypsin"/>
    <property type="match status" value="1"/>
</dbReference>
<dbReference type="PROSITE" id="PS00135">
    <property type="entry name" value="TRYPSIN_SER"/>
    <property type="match status" value="1"/>
</dbReference>
<dbReference type="PANTHER" id="PTHR24264">
    <property type="entry name" value="TRYPSIN-RELATED"/>
    <property type="match status" value="1"/>
</dbReference>
<evidence type="ECO:0000256" key="2">
    <source>
        <dbReference type="ARBA" id="ARBA00022801"/>
    </source>
</evidence>
<dbReference type="PRINTS" id="PR00722">
    <property type="entry name" value="CHYMOTRYPSIN"/>
</dbReference>
<keyword evidence="1 5" id="KW-0645">Protease</keyword>
<organism evidence="9 10">
    <name type="scientific">Fistulifera solaris</name>
    <name type="common">Oleaginous diatom</name>
    <dbReference type="NCBI Taxonomy" id="1519565"/>
    <lineage>
        <taxon>Eukaryota</taxon>
        <taxon>Sar</taxon>
        <taxon>Stramenopiles</taxon>
        <taxon>Ochrophyta</taxon>
        <taxon>Bacillariophyta</taxon>
        <taxon>Bacillariophyceae</taxon>
        <taxon>Bacillariophycidae</taxon>
        <taxon>Naviculales</taxon>
        <taxon>Naviculaceae</taxon>
        <taxon>Fistulifera</taxon>
    </lineage>
</organism>
<dbReference type="AlphaFoldDB" id="A0A1Z5JCR3"/>
<dbReference type="InterPro" id="IPR001254">
    <property type="entry name" value="Trypsin_dom"/>
</dbReference>
<dbReference type="EC" id="3.4.21.4" evidence="9"/>
<dbReference type="PANTHER" id="PTHR24264:SF20">
    <property type="entry name" value="TRYPSIN-LIKE"/>
    <property type="match status" value="1"/>
</dbReference>
<gene>
    <name evidence="9" type="ORF">FisN_7Lh172</name>
</gene>
<keyword evidence="10" id="KW-1185">Reference proteome</keyword>
<dbReference type="InterPro" id="IPR043504">
    <property type="entry name" value="Peptidase_S1_PA_chymotrypsin"/>
</dbReference>
<dbReference type="InParanoid" id="A0A1Z5JCR3"/>
<feature type="region of interest" description="Disordered" evidence="6">
    <location>
        <begin position="300"/>
        <end position="357"/>
    </location>
</feature>
<evidence type="ECO:0000259" key="8">
    <source>
        <dbReference type="PROSITE" id="PS50240"/>
    </source>
</evidence>
<feature type="compositionally biased region" description="Low complexity" evidence="6">
    <location>
        <begin position="305"/>
        <end position="324"/>
    </location>
</feature>
<keyword evidence="2 5" id="KW-0378">Hydrolase</keyword>
<reference evidence="9 10" key="1">
    <citation type="journal article" date="2015" name="Plant Cell">
        <title>Oil accumulation by the oleaginous diatom Fistulifera solaris as revealed by the genome and transcriptome.</title>
        <authorList>
            <person name="Tanaka T."/>
            <person name="Maeda Y."/>
            <person name="Veluchamy A."/>
            <person name="Tanaka M."/>
            <person name="Abida H."/>
            <person name="Marechal E."/>
            <person name="Bowler C."/>
            <person name="Muto M."/>
            <person name="Sunaga Y."/>
            <person name="Tanaka M."/>
            <person name="Yoshino T."/>
            <person name="Taniguchi T."/>
            <person name="Fukuda Y."/>
            <person name="Nemoto M."/>
            <person name="Matsumoto M."/>
            <person name="Wong P.S."/>
            <person name="Aburatani S."/>
            <person name="Fujibuchi W."/>
        </authorList>
    </citation>
    <scope>NUCLEOTIDE SEQUENCE [LARGE SCALE GENOMIC DNA]</scope>
    <source>
        <strain evidence="9 10">JPCC DA0580</strain>
    </source>
</reference>
<dbReference type="Proteomes" id="UP000198406">
    <property type="component" value="Unassembled WGS sequence"/>
</dbReference>